<keyword evidence="2 3" id="KW-0067">ATP-binding</keyword>
<keyword evidence="1 3" id="KW-0547">Nucleotide-binding</keyword>
<dbReference type="AlphaFoldDB" id="A0A1E5KX93"/>
<dbReference type="OrthoDB" id="9807790at2"/>
<dbReference type="PANTHER" id="PTHR22683">
    <property type="entry name" value="SPORULATION PROTEIN RELATED"/>
    <property type="match status" value="1"/>
</dbReference>
<proteinExistence type="predicted"/>
<feature type="binding site" evidence="3">
    <location>
        <begin position="28"/>
        <end position="35"/>
    </location>
    <ligand>
        <name>ATP</name>
        <dbReference type="ChEBI" id="CHEBI:30616"/>
    </ligand>
</feature>
<comment type="caution">
    <text evidence="5">The sequence shown here is derived from an EMBL/GenBank/DDBJ whole genome shotgun (WGS) entry which is preliminary data.</text>
</comment>
<keyword evidence="6" id="KW-1185">Reference proteome</keyword>
<sequence length="330" mass="37668">MNAESGKVKLMNGVVWEYDELPHMLITGGTGGGKTYFIYALIASLGIEGRVHIADPKKADLADLGNFKAFKGLVVSDKKEIFEQMQEAVELMDKRFLYMKKQKIYTIGKNYRYYGMKPEFFIVDEWAAFISVLDKYGRDENACTEENLYSSISPLVLKARQAGVFFILATQKAGTDVIRSAIRDNLMCKVSLGRLSEQGYIMTFGDEQKNKSFINKYGVKGRGYIDVGAGVPQEFYSPLVEKGFDFVEHFSNMPSMPYTDVSDVEMTEEDKELLNDVYGDQFIEEEQEKISMLQGERREQIRKDKDGKAEKLLSDVSYSDQLKNYYRELS</sequence>
<organism evidence="5 6">
    <name type="scientific">Enterococcus rivorum</name>
    <dbReference type="NCBI Taxonomy" id="762845"/>
    <lineage>
        <taxon>Bacteria</taxon>
        <taxon>Bacillati</taxon>
        <taxon>Bacillota</taxon>
        <taxon>Bacilli</taxon>
        <taxon>Lactobacillales</taxon>
        <taxon>Enterococcaceae</taxon>
        <taxon>Enterococcus</taxon>
    </lineage>
</organism>
<evidence type="ECO:0000313" key="6">
    <source>
        <dbReference type="Proteomes" id="UP000095256"/>
    </source>
</evidence>
<evidence type="ECO:0000256" key="2">
    <source>
        <dbReference type="ARBA" id="ARBA00022840"/>
    </source>
</evidence>
<dbReference type="Proteomes" id="UP000095256">
    <property type="component" value="Unassembled WGS sequence"/>
</dbReference>
<dbReference type="PANTHER" id="PTHR22683:SF47">
    <property type="entry name" value="FTSK DOMAIN-CONTAINING PROTEIN YDCQ"/>
    <property type="match status" value="1"/>
</dbReference>
<dbReference type="InterPro" id="IPR027417">
    <property type="entry name" value="P-loop_NTPase"/>
</dbReference>
<dbReference type="InterPro" id="IPR050206">
    <property type="entry name" value="FtsK/SpoIIIE/SftA"/>
</dbReference>
<dbReference type="Pfam" id="PF01580">
    <property type="entry name" value="FtsK_SpoIIIE"/>
    <property type="match status" value="1"/>
</dbReference>
<name>A0A1E5KX93_9ENTE</name>
<feature type="domain" description="FtsK" evidence="4">
    <location>
        <begin position="11"/>
        <end position="201"/>
    </location>
</feature>
<dbReference type="InterPro" id="IPR002543">
    <property type="entry name" value="FtsK_dom"/>
</dbReference>
<dbReference type="SUPFAM" id="SSF52540">
    <property type="entry name" value="P-loop containing nucleoside triphosphate hydrolases"/>
    <property type="match status" value="1"/>
</dbReference>
<reference evidence="5 6" key="1">
    <citation type="submission" date="2016-09" db="EMBL/GenBank/DDBJ databases">
        <authorList>
            <person name="Capua I."/>
            <person name="De Benedictis P."/>
            <person name="Joannis T."/>
            <person name="Lombin L.H."/>
            <person name="Cattoli G."/>
        </authorList>
    </citation>
    <scope>NUCLEOTIDE SEQUENCE [LARGE SCALE GENOMIC DNA]</scope>
    <source>
        <strain evidence="5 6">LMG 25899</strain>
    </source>
</reference>
<evidence type="ECO:0000256" key="1">
    <source>
        <dbReference type="ARBA" id="ARBA00022741"/>
    </source>
</evidence>
<dbReference type="Gene3D" id="3.40.50.300">
    <property type="entry name" value="P-loop containing nucleotide triphosphate hydrolases"/>
    <property type="match status" value="1"/>
</dbReference>
<dbReference type="EMBL" id="MIEK01000022">
    <property type="protein sequence ID" value="OEH82473.1"/>
    <property type="molecule type" value="Genomic_DNA"/>
</dbReference>
<gene>
    <name evidence="5" type="ORF">BCR26_13350</name>
</gene>
<dbReference type="InterPro" id="IPR003593">
    <property type="entry name" value="AAA+_ATPase"/>
</dbReference>
<evidence type="ECO:0000259" key="4">
    <source>
        <dbReference type="PROSITE" id="PS50901"/>
    </source>
</evidence>
<dbReference type="RefSeq" id="WP_069698549.1">
    <property type="nucleotide sequence ID" value="NZ_JAGGMA010000031.1"/>
</dbReference>
<evidence type="ECO:0000313" key="5">
    <source>
        <dbReference type="EMBL" id="OEH82473.1"/>
    </source>
</evidence>
<protein>
    <recommendedName>
        <fullName evidence="4">FtsK domain-containing protein</fullName>
    </recommendedName>
</protein>
<dbReference type="STRING" id="762845.BCR26_13350"/>
<dbReference type="SMART" id="SM00382">
    <property type="entry name" value="AAA"/>
    <property type="match status" value="1"/>
</dbReference>
<dbReference type="GO" id="GO:0003677">
    <property type="term" value="F:DNA binding"/>
    <property type="evidence" value="ECO:0007669"/>
    <property type="project" value="InterPro"/>
</dbReference>
<dbReference type="PROSITE" id="PS50901">
    <property type="entry name" value="FTSK"/>
    <property type="match status" value="1"/>
</dbReference>
<dbReference type="GO" id="GO:0005524">
    <property type="term" value="F:ATP binding"/>
    <property type="evidence" value="ECO:0007669"/>
    <property type="project" value="UniProtKB-UniRule"/>
</dbReference>
<accession>A0A1E5KX93</accession>
<evidence type="ECO:0000256" key="3">
    <source>
        <dbReference type="PROSITE-ProRule" id="PRU00289"/>
    </source>
</evidence>